<feature type="domain" description="Sporulation stage II protein D amidase enhancer LytB N-terminal" evidence="2">
    <location>
        <begin position="127"/>
        <end position="213"/>
    </location>
</feature>
<gene>
    <name evidence="3" type="ORF">F4694_000339</name>
</gene>
<dbReference type="GO" id="GO:0030435">
    <property type="term" value="P:sporulation resulting in formation of a cellular spore"/>
    <property type="evidence" value="ECO:0007669"/>
    <property type="project" value="InterPro"/>
</dbReference>
<accession>A0A852T4K3</accession>
<feature type="chain" id="PRO_5032567310" evidence="1">
    <location>
        <begin position="27"/>
        <end position="745"/>
    </location>
</feature>
<dbReference type="PANTHER" id="PTHR30032:SF8">
    <property type="entry name" value="GERMINATION-SPECIFIC N-ACETYLMURAMOYL-L-ALANINE AMIDASE"/>
    <property type="match status" value="1"/>
</dbReference>
<dbReference type="NCBIfam" id="TIGR02669">
    <property type="entry name" value="SpoIID_LytB"/>
    <property type="match status" value="1"/>
</dbReference>
<keyword evidence="1" id="KW-0732">Signal</keyword>
<dbReference type="PANTHER" id="PTHR30032">
    <property type="entry name" value="N-ACETYLMURAMOYL-L-ALANINE AMIDASE-RELATED"/>
    <property type="match status" value="1"/>
</dbReference>
<proteinExistence type="predicted"/>
<dbReference type="GO" id="GO:0030288">
    <property type="term" value="C:outer membrane-bounded periplasmic space"/>
    <property type="evidence" value="ECO:0007669"/>
    <property type="project" value="TreeGrafter"/>
</dbReference>
<dbReference type="Pfam" id="PF04122">
    <property type="entry name" value="CW_binding_2"/>
    <property type="match status" value="3"/>
</dbReference>
<dbReference type="InterPro" id="IPR051922">
    <property type="entry name" value="Bact_Sporulation_Assoc"/>
</dbReference>
<evidence type="ECO:0000313" key="3">
    <source>
        <dbReference type="EMBL" id="NYE03620.1"/>
    </source>
</evidence>
<dbReference type="InterPro" id="IPR013693">
    <property type="entry name" value="SpoIID/LytB_N"/>
</dbReference>
<reference evidence="4" key="1">
    <citation type="submission" date="2020-07" db="EMBL/GenBank/DDBJ databases">
        <authorList>
            <person name="Partida-Martinez L."/>
            <person name="Huntemann M."/>
            <person name="Clum A."/>
            <person name="Wang J."/>
            <person name="Palaniappan K."/>
            <person name="Ritter S."/>
            <person name="Chen I.-M."/>
            <person name="Stamatis D."/>
            <person name="Reddy T."/>
            <person name="O'Malley R."/>
            <person name="Daum C."/>
            <person name="Shapiro N."/>
            <person name="Ivanova N."/>
            <person name="Kyrpides N."/>
            <person name="Woyke T."/>
        </authorList>
    </citation>
    <scope>NUCLEOTIDE SEQUENCE [LARGE SCALE GENOMIC DNA]</scope>
    <source>
        <strain evidence="4">AT2.8</strain>
    </source>
</reference>
<reference evidence="4" key="2">
    <citation type="submission" date="2020-08" db="EMBL/GenBank/DDBJ databases">
        <title>The Agave Microbiome: Exploring the role of microbial communities in plant adaptations to desert environments.</title>
        <authorList>
            <person name="Partida-Martinez L.P."/>
        </authorList>
    </citation>
    <scope>NUCLEOTIDE SEQUENCE [LARGE SCALE GENOMIC DNA]</scope>
    <source>
        <strain evidence="4">AT2.8</strain>
    </source>
</reference>
<dbReference type="Pfam" id="PF08486">
    <property type="entry name" value="SpoIID"/>
    <property type="match status" value="1"/>
</dbReference>
<dbReference type="InterPro" id="IPR007253">
    <property type="entry name" value="Cell_wall-bd_2"/>
</dbReference>
<evidence type="ECO:0000313" key="4">
    <source>
        <dbReference type="Proteomes" id="UP000548423"/>
    </source>
</evidence>
<feature type="signal peptide" evidence="1">
    <location>
        <begin position="1"/>
        <end position="26"/>
    </location>
</feature>
<dbReference type="Proteomes" id="UP000548423">
    <property type="component" value="Unassembled WGS sequence"/>
</dbReference>
<dbReference type="AlphaFoldDB" id="A0A852T4K3"/>
<name>A0A852T4K3_9BACI</name>
<organism evidence="3 4">
    <name type="scientific">Neobacillus niacini</name>
    <dbReference type="NCBI Taxonomy" id="86668"/>
    <lineage>
        <taxon>Bacteria</taxon>
        <taxon>Bacillati</taxon>
        <taxon>Bacillota</taxon>
        <taxon>Bacilli</taxon>
        <taxon>Bacillales</taxon>
        <taxon>Bacillaceae</taxon>
        <taxon>Neobacillus</taxon>
    </lineage>
</organism>
<dbReference type="InterPro" id="IPR013486">
    <property type="entry name" value="SpoIID/LytB"/>
</dbReference>
<comment type="caution">
    <text evidence="3">The sequence shown here is derived from an EMBL/GenBank/DDBJ whole genome shotgun (WGS) entry which is preliminary data.</text>
</comment>
<sequence>MKKAILGFLLLLLLLPLAISPESASAATGGPIVSVKLNNYLGLQKSIQVNVSGKYIVQGDTNTNLLTNQNFTVRIENGSIALYKDNSLVKNYGTTFVIIPEQYGTSNYVSINGRNYLGDIQFTVSGTSIQTMNKLPLEDYLKGVVPYEMPAGWDVDALKAQTIAARTYALARINNVIDDTISYQVYGGYIWNSSLYANSNNAVEETNGQVLRYNGNLISAVYSSSNGGHTESNSNYWGSAYVPYLPSKPDPYDPQIPWTLSVNKQQFTTTGLDLLNPDAWWSKVSENPNDKSVINNIKSYINNNYYPKNEIKIASVPKLEISNEKNSSGKSTKGSLVVNYFMKNADGTYVRNSGSQLPENYSVTLAGNTRYETSTAIANEGWSQSDAVIVGRGDIPVDALTGTVLAKKYNAPLLLTTSTFVPQPVVDKIKSLNPSKVYVLGGNIAITDDVIKQIETTGAVVERVFGETRYATAVKIAEQITGSTELIITSGSSESPDALSIASYAAKNQIPILVTAANGLPEDVKGYIKNHQISKAYVIGGTVAVSENVVTEMKSLGISNIERIAGEKRYDTSVEIAKRFNFDLNNVFFANGDLFIDALPGAALAAQYNAPVILTQKDTFSTAPKAWVKGLSVRPKVYYLGGPAAIANTTRAEIKNTFLGDIKLFTLEKENVGIGTLRSILGGALFKSYHISSVANNGTTVTINGKGYGHGVGMSQYGAKAMADAPNNKSYTEILEFYYPGATFK</sequence>
<evidence type="ECO:0000256" key="1">
    <source>
        <dbReference type="SAM" id="SignalP"/>
    </source>
</evidence>
<protein>
    <submittedName>
        <fullName evidence="3">SpoIID/LytB domain protein</fullName>
    </submittedName>
</protein>
<dbReference type="EMBL" id="JACCBX010000001">
    <property type="protein sequence ID" value="NYE03620.1"/>
    <property type="molecule type" value="Genomic_DNA"/>
</dbReference>
<dbReference type="Gene3D" id="3.40.50.12090">
    <property type="match status" value="2"/>
</dbReference>
<evidence type="ECO:0000259" key="2">
    <source>
        <dbReference type="Pfam" id="PF08486"/>
    </source>
</evidence>